<evidence type="ECO:0000259" key="2">
    <source>
        <dbReference type="Pfam" id="PF20149"/>
    </source>
</evidence>
<feature type="compositionally biased region" description="Basic and acidic residues" evidence="1">
    <location>
        <begin position="448"/>
        <end position="458"/>
    </location>
</feature>
<evidence type="ECO:0000313" key="3">
    <source>
        <dbReference type="EMBL" id="CCO36749.1"/>
    </source>
</evidence>
<feature type="compositionally biased region" description="Low complexity" evidence="1">
    <location>
        <begin position="508"/>
        <end position="522"/>
    </location>
</feature>
<evidence type="ECO:0000313" key="4">
    <source>
        <dbReference type="EMBL" id="CEL58716.1"/>
    </source>
</evidence>
<reference evidence="4 6" key="3">
    <citation type="submission" date="2014-11" db="EMBL/GenBank/DDBJ databases">
        <authorList>
            <person name="Wibberg Daniel"/>
        </authorList>
    </citation>
    <scope>NUCLEOTIDE SEQUENCE [LARGE SCALE GENOMIC DNA]</scope>
    <source>
        <strain evidence="4">Rhizoctonia solani AG1-IB 7/3/14</strain>
    </source>
</reference>
<dbReference type="EMBL" id="CAOJ01016374">
    <property type="protein sequence ID" value="CCO36749.1"/>
    <property type="molecule type" value="Genomic_DNA"/>
</dbReference>
<dbReference type="Pfam" id="PF20149">
    <property type="entry name" value="DUF6532"/>
    <property type="match status" value="1"/>
</dbReference>
<dbReference type="Proteomes" id="UP000012065">
    <property type="component" value="Unassembled WGS sequence"/>
</dbReference>
<feature type="compositionally biased region" description="Acidic residues" evidence="1">
    <location>
        <begin position="372"/>
        <end position="387"/>
    </location>
</feature>
<accession>M5CBT6</accession>
<evidence type="ECO:0000313" key="5">
    <source>
        <dbReference type="Proteomes" id="UP000012065"/>
    </source>
</evidence>
<dbReference type="Proteomes" id="UP000059188">
    <property type="component" value="Unassembled WGS sequence"/>
</dbReference>
<protein>
    <recommendedName>
        <fullName evidence="2">DUF6532 domain-containing protein</fullName>
    </recommendedName>
</protein>
<dbReference type="HOGENOM" id="CLU_545308_0_0_1"/>
<feature type="region of interest" description="Disordered" evidence="1">
    <location>
        <begin position="258"/>
        <end position="279"/>
    </location>
</feature>
<sequence length="536" mass="56891">MEALVATVCAFPDDETRWRFAVLSNYWASKKLGRHYRLQPDSEHCRLLYSRISQSRGRLVSAAFSDGIRYFYTDLTWDTTATGQAAANAQEALRKKVADMIKTGAFTTARGRPTAYYQSEWFTRILKQGYFATSSSKGLSNDPHLAECFGQGISYPLFALVATATERMLAVVAAGPSGIKSSHKSPSSAFSHNTYSPRYFIHVYSLARINGSPAGLALNKYLKQVHTELRSIANPSVRSGPALSLAIPISALNHYDENNAEKSNSNTPAVSSAAPQVHPPPAPGIDWGIVLSSSSLDASQKVEILSAIYALTAGMPRIHVSSPAIGASADQTHLANAPPGTRGRPKATTGTRATRSDKSSKRKGKEKAVYEDNSEAEDQGAGEGEEEVQQKDEGAEDEDEAEAEAEGEAESGAEGEAEDAAESGAEDEADSGAVAASETDVESQDNNKAGRVDRNKGEDDGETSSGVDGASDGEPIYAKRPRAQRNILPKSLSGLSSAEDIDEDESDGNGASGAAGSANDADQTMMTAVASDYDED</sequence>
<feature type="compositionally biased region" description="Polar residues" evidence="1">
    <location>
        <begin position="261"/>
        <end position="274"/>
    </location>
</feature>
<dbReference type="InterPro" id="IPR045341">
    <property type="entry name" value="DUF6532"/>
</dbReference>
<evidence type="ECO:0000256" key="1">
    <source>
        <dbReference type="SAM" id="MobiDB-lite"/>
    </source>
</evidence>
<keyword evidence="6" id="KW-1185">Reference proteome</keyword>
<organism evidence="3 5">
    <name type="scientific">Thanatephorus cucumeris (strain AG1-IB / isolate 7/3/14)</name>
    <name type="common">Lettuce bottom rot fungus</name>
    <name type="synonym">Rhizoctonia solani</name>
    <dbReference type="NCBI Taxonomy" id="1108050"/>
    <lineage>
        <taxon>Eukaryota</taxon>
        <taxon>Fungi</taxon>
        <taxon>Dikarya</taxon>
        <taxon>Basidiomycota</taxon>
        <taxon>Agaricomycotina</taxon>
        <taxon>Agaricomycetes</taxon>
        <taxon>Cantharellales</taxon>
        <taxon>Ceratobasidiaceae</taxon>
        <taxon>Rhizoctonia</taxon>
        <taxon>Rhizoctonia solani AG-1</taxon>
    </lineage>
</organism>
<feature type="domain" description="DUF6532" evidence="2">
    <location>
        <begin position="2"/>
        <end position="208"/>
    </location>
</feature>
<gene>
    <name evidence="3" type="ORF">BN14_10893</name>
    <name evidence="4" type="ORF">RSOLAG1IB_12186</name>
</gene>
<reference evidence="3 5" key="2">
    <citation type="journal article" date="2013" name="J. Biotechnol.">
        <title>Establishment and interpretation of the genome sequence of the phytopathogenic fungus Rhizoctonia solani AG1-IB isolate 7/3/14.</title>
        <authorList>
            <person name="Wibberg D.W."/>
            <person name="Jelonek L.J."/>
            <person name="Rupp O.R."/>
            <person name="Hennig M.H."/>
            <person name="Eikmeyer F.E."/>
            <person name="Goesmann A.G."/>
            <person name="Hartmann A.H."/>
            <person name="Borriss R.B."/>
            <person name="Grosch R.G."/>
            <person name="Puehler A.P."/>
            <person name="Schlueter A.S."/>
        </authorList>
    </citation>
    <scope>NUCLEOTIDE SEQUENCE [LARGE SCALE GENOMIC DNA]</scope>
    <source>
        <strain evidence="5">AG1-IB / isolate 7/3/14</strain>
        <strain evidence="3">Isolate 7/3/14</strain>
    </source>
</reference>
<dbReference type="AlphaFoldDB" id="M5CBT6"/>
<dbReference type="EMBL" id="LN679437">
    <property type="protein sequence ID" value="CEL58716.1"/>
    <property type="molecule type" value="Genomic_DNA"/>
</dbReference>
<feature type="compositionally biased region" description="Acidic residues" evidence="1">
    <location>
        <begin position="394"/>
        <end position="430"/>
    </location>
</feature>
<proteinExistence type="predicted"/>
<evidence type="ECO:0000313" key="6">
    <source>
        <dbReference type="Proteomes" id="UP000059188"/>
    </source>
</evidence>
<dbReference type="OrthoDB" id="3202888at2759"/>
<dbReference type="STRING" id="1108050.M5CBT6"/>
<reference evidence="3" key="1">
    <citation type="submission" date="2012-10" db="EMBL/GenBank/DDBJ databases">
        <authorList>
            <person name="Jelonek L."/>
        </authorList>
    </citation>
    <scope>NUCLEOTIDE SEQUENCE</scope>
    <source>
        <strain evidence="3">Isolate 7/3/14</strain>
    </source>
</reference>
<name>M5CBT6_THACB</name>
<feature type="region of interest" description="Disordered" evidence="1">
    <location>
        <begin position="331"/>
        <end position="536"/>
    </location>
</feature>